<dbReference type="AlphaFoldDB" id="A0A699SWA9"/>
<protein>
    <submittedName>
        <fullName evidence="1">Uncharacterized protein</fullName>
    </submittedName>
</protein>
<sequence length="66" mass="6448">MAGEAVITGVSVTQTGDTIAIYVDGAGGIGATGISANGIAVSGNDDPDGKDGRDITLFLHLETIAS</sequence>
<evidence type="ECO:0000313" key="1">
    <source>
        <dbReference type="EMBL" id="GFD02207.1"/>
    </source>
</evidence>
<proteinExistence type="predicted"/>
<dbReference type="EMBL" id="BKCJ011196460">
    <property type="protein sequence ID" value="GFD02207.1"/>
    <property type="molecule type" value="Genomic_DNA"/>
</dbReference>
<accession>A0A699SWA9</accession>
<comment type="caution">
    <text evidence="1">The sequence shown here is derived from an EMBL/GenBank/DDBJ whole genome shotgun (WGS) entry which is preliminary data.</text>
</comment>
<gene>
    <name evidence="1" type="ORF">Tci_874176</name>
</gene>
<reference evidence="1" key="1">
    <citation type="journal article" date="2019" name="Sci. Rep.">
        <title>Draft genome of Tanacetum cinerariifolium, the natural source of mosquito coil.</title>
        <authorList>
            <person name="Yamashiro T."/>
            <person name="Shiraishi A."/>
            <person name="Satake H."/>
            <person name="Nakayama K."/>
        </authorList>
    </citation>
    <scope>NUCLEOTIDE SEQUENCE</scope>
</reference>
<organism evidence="1">
    <name type="scientific">Tanacetum cinerariifolium</name>
    <name type="common">Dalmatian daisy</name>
    <name type="synonym">Chrysanthemum cinerariifolium</name>
    <dbReference type="NCBI Taxonomy" id="118510"/>
    <lineage>
        <taxon>Eukaryota</taxon>
        <taxon>Viridiplantae</taxon>
        <taxon>Streptophyta</taxon>
        <taxon>Embryophyta</taxon>
        <taxon>Tracheophyta</taxon>
        <taxon>Spermatophyta</taxon>
        <taxon>Magnoliopsida</taxon>
        <taxon>eudicotyledons</taxon>
        <taxon>Gunneridae</taxon>
        <taxon>Pentapetalae</taxon>
        <taxon>asterids</taxon>
        <taxon>campanulids</taxon>
        <taxon>Asterales</taxon>
        <taxon>Asteraceae</taxon>
        <taxon>Asteroideae</taxon>
        <taxon>Anthemideae</taxon>
        <taxon>Anthemidinae</taxon>
        <taxon>Tanacetum</taxon>
    </lineage>
</organism>
<name>A0A699SWA9_TANCI</name>